<keyword evidence="3" id="KW-0479">Metal-binding</keyword>
<evidence type="ECO:0000256" key="8">
    <source>
        <dbReference type="SAM" id="MobiDB-lite"/>
    </source>
</evidence>
<dbReference type="PROSITE" id="PS00731">
    <property type="entry name" value="AP_NUCLEASE_F2_3"/>
    <property type="match status" value="1"/>
</dbReference>
<dbReference type="Pfam" id="PF01261">
    <property type="entry name" value="AP_endonuc_2"/>
    <property type="match status" value="1"/>
</dbReference>
<dbReference type="NCBIfam" id="TIGR00587">
    <property type="entry name" value="nfo"/>
    <property type="match status" value="1"/>
</dbReference>
<dbReference type="InterPro" id="IPR001719">
    <property type="entry name" value="AP_endonuc_2"/>
</dbReference>
<evidence type="ECO:0000313" key="10">
    <source>
        <dbReference type="EMBL" id="UYV66118.1"/>
    </source>
</evidence>
<comment type="similarity">
    <text evidence="2">Belongs to the AP endonuclease 2 family.</text>
</comment>
<dbReference type="PROSITE" id="PS00730">
    <property type="entry name" value="AP_NUCLEASE_F2_2"/>
    <property type="match status" value="1"/>
</dbReference>
<evidence type="ECO:0000256" key="3">
    <source>
        <dbReference type="ARBA" id="ARBA00022723"/>
    </source>
</evidence>
<protein>
    <submittedName>
        <fullName evidence="10">Apn-1</fullName>
    </submittedName>
</protein>
<comment type="cofactor">
    <cofactor evidence="1">
        <name>Zn(2+)</name>
        <dbReference type="ChEBI" id="CHEBI:29105"/>
    </cofactor>
</comment>
<keyword evidence="7" id="KW-0234">DNA repair</keyword>
<evidence type="ECO:0000259" key="9">
    <source>
        <dbReference type="Pfam" id="PF01261"/>
    </source>
</evidence>
<keyword evidence="11" id="KW-1185">Reference proteome</keyword>
<dbReference type="Gene3D" id="3.20.20.150">
    <property type="entry name" value="Divalent-metal-dependent TIM barrel enzymes"/>
    <property type="match status" value="1"/>
</dbReference>
<evidence type="ECO:0000256" key="6">
    <source>
        <dbReference type="ARBA" id="ARBA00022833"/>
    </source>
</evidence>
<dbReference type="NCBIfam" id="NF002199">
    <property type="entry name" value="PRK01060.1-4"/>
    <property type="match status" value="1"/>
</dbReference>
<dbReference type="SMART" id="SM00518">
    <property type="entry name" value="AP2Ec"/>
    <property type="match status" value="1"/>
</dbReference>
<evidence type="ECO:0000256" key="4">
    <source>
        <dbReference type="ARBA" id="ARBA00022763"/>
    </source>
</evidence>
<feature type="region of interest" description="Disordered" evidence="8">
    <location>
        <begin position="162"/>
        <end position="185"/>
    </location>
</feature>
<feature type="compositionally biased region" description="Basic and acidic residues" evidence="8">
    <location>
        <begin position="122"/>
        <end position="132"/>
    </location>
</feature>
<sequence length="486" mass="53854">MDRSDLLHGQDTTTTSVGWYCDLGTWTDLICSMDKTPPPPQLTGTMRPTRSRLSLVLNKENSAALKESMRTLTSSLNKRMKGTPRKPSHTLAKKIKSEEIDALEETKLTSIAKRTKKNIPPLKEDSIKDEAIPQKSKKLPRRSLKAPSQKILQDIKIKQEPLLEDGESKPQRRRKVKVEDAPSKRIKTEEDEAMMVKSPSSFPWRDSKKYIGAHVSIAGGLENAVTNAVEIGARAFALFLTSQRTWSAKPLEPKTAERFKTACAAHGYPPHLIIPHGSYLLNCGSPNPEVLAKSRAKLTDELQRCEMLGLQLYNFHPGSTCGEIPVEQCVAKISESINLALEQTRSVTAVVENMSCQGHTIGGKFSQLRAIIDGVKDKSRVGVCIDTCHAFAAGYNLATKEGFHSMMEEFESVVGLQYLKALHINDSKGKLGCHLDRHENIGRGHIGKQGFTHLMQDPRFNNLPLILETPVGLSDAEEINILHGLE</sequence>
<dbReference type="PANTHER" id="PTHR21445">
    <property type="entry name" value="ENDONUCLEASE IV ENDODEOXYRIBONUCLEASE IV"/>
    <property type="match status" value="1"/>
</dbReference>
<feature type="region of interest" description="Disordered" evidence="8">
    <location>
        <begin position="112"/>
        <end position="149"/>
    </location>
</feature>
<dbReference type="EMBL" id="CP092866">
    <property type="protein sequence ID" value="UYV66118.1"/>
    <property type="molecule type" value="Genomic_DNA"/>
</dbReference>
<dbReference type="Proteomes" id="UP001235939">
    <property type="component" value="Chromosome 04"/>
</dbReference>
<organism evidence="10 11">
    <name type="scientific">Cordylochernes scorpioides</name>
    <dbReference type="NCBI Taxonomy" id="51811"/>
    <lineage>
        <taxon>Eukaryota</taxon>
        <taxon>Metazoa</taxon>
        <taxon>Ecdysozoa</taxon>
        <taxon>Arthropoda</taxon>
        <taxon>Chelicerata</taxon>
        <taxon>Arachnida</taxon>
        <taxon>Pseudoscorpiones</taxon>
        <taxon>Cheliferoidea</taxon>
        <taxon>Chernetidae</taxon>
        <taxon>Cordylochernes</taxon>
    </lineage>
</organism>
<dbReference type="PANTHER" id="PTHR21445:SF0">
    <property type="entry name" value="APURINIC-APYRIMIDINIC ENDONUCLEASE"/>
    <property type="match status" value="1"/>
</dbReference>
<dbReference type="InterPro" id="IPR018246">
    <property type="entry name" value="AP_endonuc_F2_Zn_BS"/>
</dbReference>
<proteinExistence type="inferred from homology"/>
<evidence type="ECO:0000256" key="7">
    <source>
        <dbReference type="ARBA" id="ARBA00023204"/>
    </source>
</evidence>
<dbReference type="InterPro" id="IPR036237">
    <property type="entry name" value="Xyl_isomerase-like_sf"/>
</dbReference>
<evidence type="ECO:0000313" key="11">
    <source>
        <dbReference type="Proteomes" id="UP001235939"/>
    </source>
</evidence>
<evidence type="ECO:0000256" key="1">
    <source>
        <dbReference type="ARBA" id="ARBA00001947"/>
    </source>
</evidence>
<keyword evidence="4" id="KW-0227">DNA damage</keyword>
<gene>
    <name evidence="10" type="ORF">LAZ67_4000333</name>
</gene>
<feature type="domain" description="Xylose isomerase-like TIM barrel" evidence="9">
    <location>
        <begin position="226"/>
        <end position="471"/>
    </location>
</feature>
<dbReference type="PROSITE" id="PS51432">
    <property type="entry name" value="AP_NUCLEASE_F2_4"/>
    <property type="match status" value="1"/>
</dbReference>
<evidence type="ECO:0000256" key="2">
    <source>
        <dbReference type="ARBA" id="ARBA00005340"/>
    </source>
</evidence>
<feature type="compositionally biased region" description="Basic residues" evidence="8">
    <location>
        <begin position="135"/>
        <end position="144"/>
    </location>
</feature>
<evidence type="ECO:0000256" key="5">
    <source>
        <dbReference type="ARBA" id="ARBA00022801"/>
    </source>
</evidence>
<dbReference type="CDD" id="cd00019">
    <property type="entry name" value="AP2Ec"/>
    <property type="match status" value="1"/>
</dbReference>
<reference evidence="10 11" key="1">
    <citation type="submission" date="2022-01" db="EMBL/GenBank/DDBJ databases">
        <title>A chromosomal length assembly of Cordylochernes scorpioides.</title>
        <authorList>
            <person name="Zeh D."/>
            <person name="Zeh J."/>
        </authorList>
    </citation>
    <scope>NUCLEOTIDE SEQUENCE [LARGE SCALE GENOMIC DNA]</scope>
    <source>
        <strain evidence="10">IN4F17</strain>
        <tissue evidence="10">Whole Body</tissue>
    </source>
</reference>
<dbReference type="InterPro" id="IPR013022">
    <property type="entry name" value="Xyl_isomerase-like_TIM-brl"/>
</dbReference>
<accession>A0ABY6KEA6</accession>
<name>A0ABY6KEA6_9ARAC</name>
<keyword evidence="5" id="KW-0378">Hydrolase</keyword>
<keyword evidence="6" id="KW-0862">Zinc</keyword>
<dbReference type="HAMAP" id="MF_00152">
    <property type="entry name" value="Nfo"/>
    <property type="match status" value="1"/>
</dbReference>
<dbReference type="SUPFAM" id="SSF51658">
    <property type="entry name" value="Xylose isomerase-like"/>
    <property type="match status" value="1"/>
</dbReference>
<dbReference type="PROSITE" id="PS00729">
    <property type="entry name" value="AP_NUCLEASE_F2_1"/>
    <property type="match status" value="1"/>
</dbReference>